<dbReference type="PANTHER" id="PTHR43266:SF2">
    <property type="entry name" value="MAJOR FACILITATOR SUPERFAMILY (MFS) PROFILE DOMAIN-CONTAINING PROTEIN"/>
    <property type="match status" value="1"/>
</dbReference>
<feature type="transmembrane region" description="Helical" evidence="7">
    <location>
        <begin position="46"/>
        <end position="66"/>
    </location>
</feature>
<evidence type="ECO:0000256" key="1">
    <source>
        <dbReference type="ARBA" id="ARBA00004651"/>
    </source>
</evidence>
<feature type="transmembrane region" description="Helical" evidence="7">
    <location>
        <begin position="265"/>
        <end position="289"/>
    </location>
</feature>
<feature type="transmembrane region" description="Helical" evidence="7">
    <location>
        <begin position="296"/>
        <end position="315"/>
    </location>
</feature>
<keyword evidence="4 7" id="KW-0812">Transmembrane</keyword>
<evidence type="ECO:0000256" key="2">
    <source>
        <dbReference type="ARBA" id="ARBA00022448"/>
    </source>
</evidence>
<feature type="transmembrane region" description="Helical" evidence="7">
    <location>
        <begin position="143"/>
        <end position="166"/>
    </location>
</feature>
<dbReference type="CDD" id="cd06173">
    <property type="entry name" value="MFS_MefA_like"/>
    <property type="match status" value="1"/>
</dbReference>
<dbReference type="EMBL" id="WJXB01000009">
    <property type="protein sequence ID" value="MRN55574.1"/>
    <property type="molecule type" value="Genomic_DNA"/>
</dbReference>
<accession>A0A7X2H8N0</accession>
<comment type="subcellular location">
    <subcellularLocation>
        <location evidence="1">Cell membrane</location>
        <topology evidence="1">Multi-pass membrane protein</topology>
    </subcellularLocation>
</comment>
<feature type="transmembrane region" description="Helical" evidence="7">
    <location>
        <begin position="78"/>
        <end position="97"/>
    </location>
</feature>
<evidence type="ECO:0000256" key="3">
    <source>
        <dbReference type="ARBA" id="ARBA00022475"/>
    </source>
</evidence>
<evidence type="ECO:0000256" key="7">
    <source>
        <dbReference type="SAM" id="Phobius"/>
    </source>
</evidence>
<dbReference type="PANTHER" id="PTHR43266">
    <property type="entry name" value="MACROLIDE-EFFLUX PROTEIN"/>
    <property type="match status" value="1"/>
</dbReference>
<feature type="transmembrane region" description="Helical" evidence="7">
    <location>
        <begin position="103"/>
        <end position="123"/>
    </location>
</feature>
<keyword evidence="5 7" id="KW-1133">Transmembrane helix</keyword>
<organism evidence="8 9">
    <name type="scientific">Paenibacillus monticola</name>
    <dbReference type="NCBI Taxonomy" id="2666075"/>
    <lineage>
        <taxon>Bacteria</taxon>
        <taxon>Bacillati</taxon>
        <taxon>Bacillota</taxon>
        <taxon>Bacilli</taxon>
        <taxon>Bacillales</taxon>
        <taxon>Paenibacillaceae</taxon>
        <taxon>Paenibacillus</taxon>
    </lineage>
</organism>
<evidence type="ECO:0000313" key="9">
    <source>
        <dbReference type="Proteomes" id="UP000463051"/>
    </source>
</evidence>
<gene>
    <name evidence="8" type="ORF">GJB61_21560</name>
</gene>
<dbReference type="InterPro" id="IPR011701">
    <property type="entry name" value="MFS"/>
</dbReference>
<comment type="caution">
    <text evidence="8">The sequence shown here is derived from an EMBL/GenBank/DDBJ whole genome shotgun (WGS) entry which is preliminary data.</text>
</comment>
<keyword evidence="6 7" id="KW-0472">Membrane</keyword>
<feature type="transmembrane region" description="Helical" evidence="7">
    <location>
        <begin position="321"/>
        <end position="345"/>
    </location>
</feature>
<sequence length="425" mass="45144">MRNATAILTNRRGYSRLFTAGLINGIGDRFSGIAMLALVLHLTGSGMAVGISLGVRMLPYLFLAPLGGMLGSKLPRKYIMMTTDILRVPVALSFLWVDGENKLWLLYAGSFLLAAGEAIYSPIRKSTIPLLVKRDALLTVNGLEQLMTGCVLILGAFSGGVVSLWFGPRMAFIMNAASFLVAALLIYGIDFKASAASEEEGTLLIASDKSLIKGEKLQKDGVWRSLGFLIAGSLPLQIVLGYELLVPLTNGLDNVLISVYAIQEFHAGDIGVGAFYAALGIGLSLSFFAGRYLKRGLLLVALTGLLMEGFLLMGISTASNFTVAFFLYIVLSLAGGVGNVCLDTLLMRETPLALQPVLFGIVSAVGSTLIGISMLVTGWLLDAVEPRMLGFAGGAGGVAITVLLGGYSWVRRNKNGSFTVPWKSL</sequence>
<dbReference type="Pfam" id="PF07690">
    <property type="entry name" value="MFS_1"/>
    <property type="match status" value="1"/>
</dbReference>
<feature type="transmembrane region" description="Helical" evidence="7">
    <location>
        <begin position="357"/>
        <end position="381"/>
    </location>
</feature>
<feature type="transmembrane region" description="Helical" evidence="7">
    <location>
        <begin position="226"/>
        <end position="245"/>
    </location>
</feature>
<dbReference type="Gene3D" id="1.20.1250.20">
    <property type="entry name" value="MFS general substrate transporter like domains"/>
    <property type="match status" value="1"/>
</dbReference>
<dbReference type="SUPFAM" id="SSF103473">
    <property type="entry name" value="MFS general substrate transporter"/>
    <property type="match status" value="1"/>
</dbReference>
<dbReference type="AlphaFoldDB" id="A0A7X2H8N0"/>
<evidence type="ECO:0000256" key="5">
    <source>
        <dbReference type="ARBA" id="ARBA00022989"/>
    </source>
</evidence>
<dbReference type="Proteomes" id="UP000463051">
    <property type="component" value="Unassembled WGS sequence"/>
</dbReference>
<dbReference type="GO" id="GO:0022857">
    <property type="term" value="F:transmembrane transporter activity"/>
    <property type="evidence" value="ECO:0007669"/>
    <property type="project" value="InterPro"/>
</dbReference>
<protein>
    <submittedName>
        <fullName evidence="8">MFS transporter</fullName>
    </submittedName>
</protein>
<evidence type="ECO:0000313" key="8">
    <source>
        <dbReference type="EMBL" id="MRN55574.1"/>
    </source>
</evidence>
<dbReference type="InterPro" id="IPR036259">
    <property type="entry name" value="MFS_trans_sf"/>
</dbReference>
<keyword evidence="9" id="KW-1185">Reference proteome</keyword>
<feature type="transmembrane region" description="Helical" evidence="7">
    <location>
        <begin position="387"/>
        <end position="410"/>
    </location>
</feature>
<evidence type="ECO:0000256" key="4">
    <source>
        <dbReference type="ARBA" id="ARBA00022692"/>
    </source>
</evidence>
<keyword evidence="3" id="KW-1003">Cell membrane</keyword>
<dbReference type="RefSeq" id="WP_154121077.1">
    <property type="nucleotide sequence ID" value="NZ_WJXB01000009.1"/>
</dbReference>
<reference evidence="8 9" key="1">
    <citation type="submission" date="2019-11" db="EMBL/GenBank/DDBJ databases">
        <title>Paenibacillus monticola sp. nov., a novel PGPR strain isolated from mountain sample in China.</title>
        <authorList>
            <person name="Zhao Q."/>
            <person name="Li H.-P."/>
            <person name="Zhang J.-L."/>
        </authorList>
    </citation>
    <scope>NUCLEOTIDE SEQUENCE [LARGE SCALE GENOMIC DNA]</scope>
    <source>
        <strain evidence="8 9">LC-T2</strain>
    </source>
</reference>
<proteinExistence type="predicted"/>
<name>A0A7X2H8N0_9BACL</name>
<keyword evidence="2" id="KW-0813">Transport</keyword>
<evidence type="ECO:0000256" key="6">
    <source>
        <dbReference type="ARBA" id="ARBA00023136"/>
    </source>
</evidence>
<dbReference type="GO" id="GO:0005886">
    <property type="term" value="C:plasma membrane"/>
    <property type="evidence" value="ECO:0007669"/>
    <property type="project" value="UniProtKB-SubCell"/>
</dbReference>